<dbReference type="EMBL" id="BSNN01000002">
    <property type="protein sequence ID" value="GLQ34895.1"/>
    <property type="molecule type" value="Genomic_DNA"/>
</dbReference>
<feature type="transmembrane region" description="Helical" evidence="1">
    <location>
        <begin position="295"/>
        <end position="317"/>
    </location>
</feature>
<reference evidence="3" key="1">
    <citation type="journal article" date="2019" name="Int. J. Syst. Evol. Microbiol.">
        <title>The Global Catalogue of Microorganisms (GCM) 10K type strain sequencing project: providing services to taxonomists for standard genome sequencing and annotation.</title>
        <authorList>
            <consortium name="The Broad Institute Genomics Platform"/>
            <consortium name="The Broad Institute Genome Sequencing Center for Infectious Disease"/>
            <person name="Wu L."/>
            <person name="Ma J."/>
        </authorList>
    </citation>
    <scope>NUCLEOTIDE SEQUENCE [LARGE SCALE GENOMIC DNA]</scope>
    <source>
        <strain evidence="3">NBRC 110140</strain>
    </source>
</reference>
<keyword evidence="3" id="KW-1185">Reference proteome</keyword>
<evidence type="ECO:0000313" key="3">
    <source>
        <dbReference type="Proteomes" id="UP001156694"/>
    </source>
</evidence>
<gene>
    <name evidence="2" type="ORF">GCM10007939_11780</name>
</gene>
<sequence>MRELDLRATLRDGLGEYQTTEVQTYGCKNCGASVEFDPHTHAAECPFCATPVVGETAPQSQIKPQGLLPFGISEEVAHKSMNNWLGGLWFAPNGLNEYARKGRRLDGIYVPYWTYDADTATGYTGQRGTVYYVTESYTRRVDGRITTGTRRVQKIRWDTVRGRVTRFFDDVLVLASKSLPKKFTDGLEPWDLGALEPYQPEYLAGFRAESYTVSLEDGYREAQVIMDRTVTRDIKFDIGGDRQKILSANTEYKSTSFKHVLLPVWMAAYKYRGKSYRFVINGRTGRIQGQRPYSIWKITFAVLVFSIVAVGSGYLIALAQNSGHI</sequence>
<dbReference type="RefSeq" id="WP_284376961.1">
    <property type="nucleotide sequence ID" value="NZ_BSNN01000002.1"/>
</dbReference>
<keyword evidence="1" id="KW-1133">Transmembrane helix</keyword>
<evidence type="ECO:0000313" key="2">
    <source>
        <dbReference type="EMBL" id="GLQ34895.1"/>
    </source>
</evidence>
<keyword evidence="1" id="KW-0472">Membrane</keyword>
<name>A0ABQ5VTY4_9RHOB</name>
<dbReference type="Gene3D" id="2.20.28.30">
    <property type="entry name" value="RNA polymerase ii, chain L"/>
    <property type="match status" value="1"/>
</dbReference>
<keyword evidence="1" id="KW-0812">Transmembrane</keyword>
<comment type="caution">
    <text evidence="2">The sequence shown here is derived from an EMBL/GenBank/DDBJ whole genome shotgun (WGS) entry which is preliminary data.</text>
</comment>
<accession>A0ABQ5VTY4</accession>
<protein>
    <recommendedName>
        <fullName evidence="4">Replication restart DNA helicase PriA</fullName>
    </recommendedName>
</protein>
<evidence type="ECO:0000256" key="1">
    <source>
        <dbReference type="SAM" id="Phobius"/>
    </source>
</evidence>
<dbReference type="Proteomes" id="UP001156694">
    <property type="component" value="Unassembled WGS sequence"/>
</dbReference>
<evidence type="ECO:0008006" key="4">
    <source>
        <dbReference type="Google" id="ProtNLM"/>
    </source>
</evidence>
<proteinExistence type="predicted"/>
<organism evidence="2 3">
    <name type="scientific">Amylibacter marinus</name>
    <dbReference type="NCBI Taxonomy" id="1475483"/>
    <lineage>
        <taxon>Bacteria</taxon>
        <taxon>Pseudomonadati</taxon>
        <taxon>Pseudomonadota</taxon>
        <taxon>Alphaproteobacteria</taxon>
        <taxon>Rhodobacterales</taxon>
        <taxon>Paracoccaceae</taxon>
        <taxon>Amylibacter</taxon>
    </lineage>
</organism>